<proteinExistence type="predicted"/>
<feature type="region of interest" description="Disordered" evidence="1">
    <location>
        <begin position="81"/>
        <end position="117"/>
    </location>
</feature>
<evidence type="ECO:0000313" key="3">
    <source>
        <dbReference type="EMBL" id="CAA0813460.1"/>
    </source>
</evidence>
<accession>A0A9N7MLP1</accession>
<dbReference type="OrthoDB" id="1903945at2759"/>
<organism evidence="3 4">
    <name type="scientific">Striga hermonthica</name>
    <name type="common">Purple witchweed</name>
    <name type="synonym">Buchnera hermonthica</name>
    <dbReference type="NCBI Taxonomy" id="68872"/>
    <lineage>
        <taxon>Eukaryota</taxon>
        <taxon>Viridiplantae</taxon>
        <taxon>Streptophyta</taxon>
        <taxon>Embryophyta</taxon>
        <taxon>Tracheophyta</taxon>
        <taxon>Spermatophyta</taxon>
        <taxon>Magnoliopsida</taxon>
        <taxon>eudicotyledons</taxon>
        <taxon>Gunneridae</taxon>
        <taxon>Pentapetalae</taxon>
        <taxon>asterids</taxon>
        <taxon>lamiids</taxon>
        <taxon>Lamiales</taxon>
        <taxon>Orobanchaceae</taxon>
        <taxon>Buchnereae</taxon>
        <taxon>Striga</taxon>
    </lineage>
</organism>
<evidence type="ECO:0000256" key="1">
    <source>
        <dbReference type="SAM" id="MobiDB-lite"/>
    </source>
</evidence>
<dbReference type="AlphaFoldDB" id="A0A9N7MLP1"/>
<name>A0A9N7MLP1_STRHE</name>
<gene>
    <name evidence="3" type="ORF">SHERM_14019</name>
</gene>
<sequence>MRIWVKAYLLLLTIVIHQSQGTRLLQGSILNRQNDPTDKHREHLSRAKTNNEEVNEFVTSERKLLRSGKVRKLTMMSFTTIGKKDENEENRPKMKVSTTNQNIGGKDANNISVSSSPETYSGDLDIAGMDYSLAIRKPPIHN</sequence>
<dbReference type="EMBL" id="CACSLK010011313">
    <property type="protein sequence ID" value="CAA0813460.1"/>
    <property type="molecule type" value="Genomic_DNA"/>
</dbReference>
<feature type="chain" id="PRO_5040348645" evidence="2">
    <location>
        <begin position="22"/>
        <end position="142"/>
    </location>
</feature>
<keyword evidence="2" id="KW-0732">Signal</keyword>
<evidence type="ECO:0000313" key="4">
    <source>
        <dbReference type="Proteomes" id="UP001153555"/>
    </source>
</evidence>
<feature type="compositionally biased region" description="Polar residues" evidence="1">
    <location>
        <begin position="96"/>
        <end position="117"/>
    </location>
</feature>
<feature type="compositionally biased region" description="Basic and acidic residues" evidence="1">
    <location>
        <begin position="82"/>
        <end position="92"/>
    </location>
</feature>
<reference evidence="3" key="1">
    <citation type="submission" date="2019-12" db="EMBL/GenBank/DDBJ databases">
        <authorList>
            <person name="Scholes J."/>
        </authorList>
    </citation>
    <scope>NUCLEOTIDE SEQUENCE</scope>
</reference>
<protein>
    <submittedName>
        <fullName evidence="3">Uncharacterized protein</fullName>
    </submittedName>
</protein>
<comment type="caution">
    <text evidence="3">The sequence shown here is derived from an EMBL/GenBank/DDBJ whole genome shotgun (WGS) entry which is preliminary data.</text>
</comment>
<keyword evidence="4" id="KW-1185">Reference proteome</keyword>
<dbReference type="PANTHER" id="PTHR33743:SF19">
    <property type="entry name" value="PROTEIN GOLVEN 6"/>
    <property type="match status" value="1"/>
</dbReference>
<evidence type="ECO:0000256" key="2">
    <source>
        <dbReference type="SAM" id="SignalP"/>
    </source>
</evidence>
<feature type="signal peptide" evidence="2">
    <location>
        <begin position="1"/>
        <end position="21"/>
    </location>
</feature>
<dbReference type="Proteomes" id="UP001153555">
    <property type="component" value="Unassembled WGS sequence"/>
</dbReference>
<dbReference type="PANTHER" id="PTHR33743">
    <property type="entry name" value="PROTEIN GOLVEN 6-RELATED"/>
    <property type="match status" value="1"/>
</dbReference>